<feature type="transmembrane region" description="Helical" evidence="5">
    <location>
        <begin position="500"/>
        <end position="519"/>
    </location>
</feature>
<dbReference type="KEGG" id="sai:Saci_1127"/>
<organism evidence="6 7">
    <name type="scientific">Sulfolobus acidocaldarius (strain ATCC 33909 / DSM 639 / JCM 8929 / NBRC 15157 / NCIMB 11770)</name>
    <dbReference type="NCBI Taxonomy" id="330779"/>
    <lineage>
        <taxon>Archaea</taxon>
        <taxon>Thermoproteota</taxon>
        <taxon>Thermoprotei</taxon>
        <taxon>Sulfolobales</taxon>
        <taxon>Sulfolobaceae</taxon>
        <taxon>Sulfolobus</taxon>
    </lineage>
</organism>
<accession>Q4J9Q1</accession>
<keyword evidence="7" id="KW-1185">Reference proteome</keyword>
<sequence>MFMGSKNQRSSSGVKDLGTESDLKLKKSLGRFELLFLSLGGVIGSGWLFGALYTAGYAGGAGILSWLIGGILVIFVGLVYAELGSAIPKSGGIVRYPHYSHGGIVGFIMIWAYFLSAASAPAIEASATVTYLSYFIHSLTTNGTFTGQLTLEGIGLAYFLLILFFFLNYAGVNILGKVTHAAGWWKLIIPSVTVILALAFLNHPANYTAGGGFFPSSTYLSAGLSGFSAVLFAIPTSGVVFSYLGFRQAVEYGGEGKNPRKDIPFAVIGSLLIAIVLYTLLQVAFTGGVNWSAAGVKVGNWTGLTSSGMVNGPFLFMFENSGLVGPIAGLFSVWALILLIDAVISPAGTGWIYVGTSTRTIYGFATNGYLPSLFLKIGKTGVPVFSLIASLLIGMLFLLPFPAWIALVGFISLATVFTCIMGGIGLHTLRNVAPDLPRRYKVPAYKIIAPIATLVAGLIVYWAGFSTLFYVVTAIFLGLPIFFGYYAYKIFKLDKRMAAILGAIDLGIALASAFSLDIATSGLSTANNIAFGLYMGIMIALVVINILVLWDSVSQDVRKEIKASYWLIALIFIVMTISYFGGFGLDAIIPFPEDTIVAAIIILIFHFLAVRSGLRTEAIEEIISTTKDL</sequence>
<feature type="transmembrane region" description="Helical" evidence="5">
    <location>
        <begin position="265"/>
        <end position="286"/>
    </location>
</feature>
<feature type="transmembrane region" description="Helical" evidence="5">
    <location>
        <begin position="595"/>
        <end position="614"/>
    </location>
</feature>
<feature type="transmembrane region" description="Helical" evidence="5">
    <location>
        <begin position="156"/>
        <end position="176"/>
    </location>
</feature>
<dbReference type="HOGENOM" id="CLU_007946_16_0_2"/>
<feature type="transmembrane region" description="Helical" evidence="5">
    <location>
        <begin position="323"/>
        <end position="344"/>
    </location>
</feature>
<feature type="transmembrane region" description="Helical" evidence="5">
    <location>
        <begin position="405"/>
        <end position="426"/>
    </location>
</feature>
<keyword evidence="4 5" id="KW-0472">Membrane</keyword>
<dbReference type="STRING" id="330779.Saci_1127"/>
<dbReference type="GO" id="GO:0022857">
    <property type="term" value="F:transmembrane transporter activity"/>
    <property type="evidence" value="ECO:0007669"/>
    <property type="project" value="InterPro"/>
</dbReference>
<feature type="transmembrane region" description="Helical" evidence="5">
    <location>
        <begin position="34"/>
        <end position="57"/>
    </location>
</feature>
<feature type="transmembrane region" description="Helical" evidence="5">
    <location>
        <begin position="447"/>
        <end position="463"/>
    </location>
</feature>
<keyword evidence="3 5" id="KW-1133">Transmembrane helix</keyword>
<feature type="transmembrane region" description="Helical" evidence="5">
    <location>
        <begin position="104"/>
        <end position="136"/>
    </location>
</feature>
<feature type="transmembrane region" description="Helical" evidence="5">
    <location>
        <begin position="469"/>
        <end position="488"/>
    </location>
</feature>
<dbReference type="Proteomes" id="UP000001018">
    <property type="component" value="Chromosome"/>
</dbReference>
<evidence type="ECO:0000313" key="7">
    <source>
        <dbReference type="Proteomes" id="UP000001018"/>
    </source>
</evidence>
<dbReference type="InterPro" id="IPR052962">
    <property type="entry name" value="AA_Transporter_AGT"/>
</dbReference>
<name>Q4J9Q1_SULAC</name>
<reference evidence="6 7" key="1">
    <citation type="journal article" date="2005" name="J. Bacteriol.">
        <title>The genome of Sulfolobus acidocaldarius, a model organism of the Crenarchaeota.</title>
        <authorList>
            <person name="Chen L."/>
            <person name="Brugger K."/>
            <person name="Skovgaard M."/>
            <person name="Redder P."/>
            <person name="She Q."/>
            <person name="Torarinsson E."/>
            <person name="Greve B."/>
            <person name="Awayez M."/>
            <person name="Zibat A."/>
            <person name="Klenk H.-P."/>
            <person name="Garrett R.A."/>
        </authorList>
    </citation>
    <scope>NUCLEOTIDE SEQUENCE [LARGE SCALE GENOMIC DNA]</scope>
    <source>
        <strain evidence="7">ATCC 33909 / DSM 639 / JCM 8929 / NBRC 15157 / NCIMB 11770</strain>
    </source>
</reference>
<protein>
    <submittedName>
        <fullName evidence="6">Amino acid permease</fullName>
    </submittedName>
</protein>
<feature type="transmembrane region" description="Helical" evidence="5">
    <location>
        <begin position="63"/>
        <end position="83"/>
    </location>
</feature>
<dbReference type="GO" id="GO:0016020">
    <property type="term" value="C:membrane"/>
    <property type="evidence" value="ECO:0007669"/>
    <property type="project" value="UniProtKB-SubCell"/>
</dbReference>
<dbReference type="Gene3D" id="1.20.1740.10">
    <property type="entry name" value="Amino acid/polyamine transporter I"/>
    <property type="match status" value="1"/>
</dbReference>
<feature type="transmembrane region" description="Helical" evidence="5">
    <location>
        <begin position="221"/>
        <end position="244"/>
    </location>
</feature>
<evidence type="ECO:0000256" key="3">
    <source>
        <dbReference type="ARBA" id="ARBA00022989"/>
    </source>
</evidence>
<comment type="subcellular location">
    <subcellularLocation>
        <location evidence="1">Membrane</location>
        <topology evidence="1">Multi-pass membrane protein</topology>
    </subcellularLocation>
</comment>
<dbReference type="Pfam" id="PF13520">
    <property type="entry name" value="AA_permease_2"/>
    <property type="match status" value="1"/>
</dbReference>
<feature type="transmembrane region" description="Helical" evidence="5">
    <location>
        <begin position="183"/>
        <end position="201"/>
    </location>
</feature>
<feature type="transmembrane region" description="Helical" evidence="5">
    <location>
        <begin position="531"/>
        <end position="553"/>
    </location>
</feature>
<evidence type="ECO:0000256" key="5">
    <source>
        <dbReference type="SAM" id="Phobius"/>
    </source>
</evidence>
<evidence type="ECO:0000313" key="6">
    <source>
        <dbReference type="EMBL" id="AAY80479.1"/>
    </source>
</evidence>
<gene>
    <name evidence="6" type="ordered locus">Saci_1127</name>
</gene>
<dbReference type="PANTHER" id="PTHR47547">
    <property type="match status" value="1"/>
</dbReference>
<evidence type="ECO:0000256" key="2">
    <source>
        <dbReference type="ARBA" id="ARBA00022692"/>
    </source>
</evidence>
<evidence type="ECO:0000256" key="1">
    <source>
        <dbReference type="ARBA" id="ARBA00004141"/>
    </source>
</evidence>
<dbReference type="InterPro" id="IPR002293">
    <property type="entry name" value="AA/rel_permease1"/>
</dbReference>
<dbReference type="PATRIC" id="fig|330779.12.peg.1090"/>
<dbReference type="AlphaFoldDB" id="Q4J9Q1"/>
<dbReference type="PANTHER" id="PTHR47547:SF1">
    <property type="entry name" value="ASPARTATE-PROTON SYMPORTER"/>
    <property type="match status" value="1"/>
</dbReference>
<feature type="transmembrane region" description="Helical" evidence="5">
    <location>
        <begin position="565"/>
        <end position="589"/>
    </location>
</feature>
<dbReference type="EMBL" id="CP000077">
    <property type="protein sequence ID" value="AAY80479.1"/>
    <property type="molecule type" value="Genomic_DNA"/>
</dbReference>
<feature type="transmembrane region" description="Helical" evidence="5">
    <location>
        <begin position="382"/>
        <end position="399"/>
    </location>
</feature>
<keyword evidence="2 5" id="KW-0812">Transmembrane</keyword>
<dbReference type="eggNOG" id="arCOG00009">
    <property type="taxonomic scope" value="Archaea"/>
</dbReference>
<proteinExistence type="predicted"/>
<evidence type="ECO:0000256" key="4">
    <source>
        <dbReference type="ARBA" id="ARBA00023136"/>
    </source>
</evidence>